<gene>
    <name evidence="16" type="ORF">HJC23_006943</name>
</gene>
<dbReference type="HAMAP" id="MF_00847">
    <property type="entry name" value="EttA"/>
    <property type="match status" value="1"/>
</dbReference>
<protein>
    <recommendedName>
        <fullName evidence="15">ABC transporter domain-containing protein</fullName>
    </recommendedName>
</protein>
<feature type="coiled-coil region" evidence="12">
    <location>
        <begin position="334"/>
        <end position="361"/>
    </location>
</feature>
<dbReference type="GO" id="GO:0000049">
    <property type="term" value="F:tRNA binding"/>
    <property type="evidence" value="ECO:0007669"/>
    <property type="project" value="UniProtKB-KW"/>
</dbReference>
<dbReference type="CDD" id="cd03221">
    <property type="entry name" value="ABCF_EF-3"/>
    <property type="match status" value="2"/>
</dbReference>
<dbReference type="NCBIfam" id="NF008775">
    <property type="entry name" value="PRK11819.1"/>
    <property type="match status" value="1"/>
</dbReference>
<reference evidence="16 17" key="1">
    <citation type="journal article" date="2020" name="G3 (Bethesda)">
        <title>Improved Reference Genome for Cyclotella cryptica CCMP332, a Model for Cell Wall Morphogenesis, Salinity Adaptation, and Lipid Production in Diatoms (Bacillariophyta).</title>
        <authorList>
            <person name="Roberts W.R."/>
            <person name="Downey K.M."/>
            <person name="Ruck E.C."/>
            <person name="Traller J.C."/>
            <person name="Alverson A.J."/>
        </authorList>
    </citation>
    <scope>NUCLEOTIDE SEQUENCE [LARGE SCALE GENOMIC DNA]</scope>
    <source>
        <strain evidence="16 17">CCMP332</strain>
    </source>
</reference>
<evidence type="ECO:0000256" key="4">
    <source>
        <dbReference type="ARBA" id="ARBA00022730"/>
    </source>
</evidence>
<evidence type="ECO:0000313" key="16">
    <source>
        <dbReference type="EMBL" id="KAL3801333.1"/>
    </source>
</evidence>
<dbReference type="GO" id="GO:0016787">
    <property type="term" value="F:hydrolase activity"/>
    <property type="evidence" value="ECO:0007669"/>
    <property type="project" value="UniProtKB-KW"/>
</dbReference>
<dbReference type="SUPFAM" id="SSF52540">
    <property type="entry name" value="P-loop containing nucleoside triphosphate hydrolases"/>
    <property type="match status" value="2"/>
</dbReference>
<dbReference type="SMART" id="SM00382">
    <property type="entry name" value="AAA"/>
    <property type="match status" value="2"/>
</dbReference>
<dbReference type="InterPro" id="IPR027417">
    <property type="entry name" value="P-loop_NTPase"/>
</dbReference>
<comment type="similarity">
    <text evidence="1">Belongs to the ABC transporter superfamily. ABCF family. Translational throttle EttA subfamily.</text>
</comment>
<keyword evidence="5" id="KW-0677">Repeat</keyword>
<comment type="caution">
    <text evidence="16">The sequence shown here is derived from an EMBL/GenBank/DDBJ whole genome shotgun (WGS) entry which is preliminary data.</text>
</comment>
<keyword evidence="7" id="KW-0378">Hydrolase</keyword>
<organism evidence="16 17">
    <name type="scientific">Cyclotella cryptica</name>
    <dbReference type="NCBI Taxonomy" id="29204"/>
    <lineage>
        <taxon>Eukaryota</taxon>
        <taxon>Sar</taxon>
        <taxon>Stramenopiles</taxon>
        <taxon>Ochrophyta</taxon>
        <taxon>Bacillariophyta</taxon>
        <taxon>Coscinodiscophyceae</taxon>
        <taxon>Thalassiosirophycidae</taxon>
        <taxon>Stephanodiscales</taxon>
        <taxon>Stephanodiscaceae</taxon>
        <taxon>Cyclotella</taxon>
    </lineage>
</organism>
<keyword evidence="2" id="KW-0963">Cytoplasm</keyword>
<dbReference type="GO" id="GO:0019843">
    <property type="term" value="F:rRNA binding"/>
    <property type="evidence" value="ECO:0007669"/>
    <property type="project" value="UniProtKB-KW"/>
</dbReference>
<feature type="domain" description="ABC transporter" evidence="15">
    <location>
        <begin position="92"/>
        <end position="349"/>
    </location>
</feature>
<evidence type="ECO:0000256" key="1">
    <source>
        <dbReference type="ARBA" id="ARBA00005868"/>
    </source>
</evidence>
<proteinExistence type="inferred from homology"/>
<feature type="region of interest" description="Disordered" evidence="13">
    <location>
        <begin position="49"/>
        <end position="80"/>
    </location>
</feature>
<dbReference type="PANTHER" id="PTHR43858:SF1">
    <property type="entry name" value="ABC TRANSPORTER-RELATED PROTEIN"/>
    <property type="match status" value="1"/>
</dbReference>
<evidence type="ECO:0000256" key="10">
    <source>
        <dbReference type="ARBA" id="ARBA00022884"/>
    </source>
</evidence>
<evidence type="ECO:0000256" key="11">
    <source>
        <dbReference type="ARBA" id="ARBA00022917"/>
    </source>
</evidence>
<feature type="signal peptide" evidence="14">
    <location>
        <begin position="1"/>
        <end position="31"/>
    </location>
</feature>
<evidence type="ECO:0000256" key="6">
    <source>
        <dbReference type="ARBA" id="ARBA00022741"/>
    </source>
</evidence>
<keyword evidence="11" id="KW-0648">Protein biosynthesis</keyword>
<dbReference type="InterPro" id="IPR017871">
    <property type="entry name" value="ABC_transporter-like_CS"/>
</dbReference>
<dbReference type="InterPro" id="IPR022374">
    <property type="entry name" value="EttA"/>
</dbReference>
<dbReference type="FunFam" id="3.40.50.300:FF:000011">
    <property type="entry name" value="Putative ABC transporter ATP-binding component"/>
    <property type="match status" value="1"/>
</dbReference>
<dbReference type="EMBL" id="JABMIG020000027">
    <property type="protein sequence ID" value="KAL3801333.1"/>
    <property type="molecule type" value="Genomic_DNA"/>
</dbReference>
<dbReference type="InterPro" id="IPR003593">
    <property type="entry name" value="AAA+_ATPase"/>
</dbReference>
<dbReference type="GO" id="GO:0005524">
    <property type="term" value="F:ATP binding"/>
    <property type="evidence" value="ECO:0007669"/>
    <property type="project" value="UniProtKB-KW"/>
</dbReference>
<keyword evidence="8" id="KW-0067">ATP-binding</keyword>
<keyword evidence="3" id="KW-0820">tRNA-binding</keyword>
<evidence type="ECO:0000256" key="13">
    <source>
        <dbReference type="SAM" id="MobiDB-lite"/>
    </source>
</evidence>
<keyword evidence="4" id="KW-0699">rRNA-binding</keyword>
<dbReference type="PROSITE" id="PS50893">
    <property type="entry name" value="ABC_TRANSPORTER_2"/>
    <property type="match status" value="2"/>
</dbReference>
<dbReference type="AlphaFoldDB" id="A0ABD3QLM6"/>
<dbReference type="InterPro" id="IPR032781">
    <property type="entry name" value="ABC_tran_Xtn"/>
</dbReference>
<evidence type="ECO:0000256" key="7">
    <source>
        <dbReference type="ARBA" id="ARBA00022801"/>
    </source>
</evidence>
<evidence type="ECO:0000256" key="3">
    <source>
        <dbReference type="ARBA" id="ARBA00022555"/>
    </source>
</evidence>
<evidence type="ECO:0000256" key="2">
    <source>
        <dbReference type="ARBA" id="ARBA00022490"/>
    </source>
</evidence>
<dbReference type="GO" id="GO:0006412">
    <property type="term" value="P:translation"/>
    <property type="evidence" value="ECO:0007669"/>
    <property type="project" value="UniProtKB-KW"/>
</dbReference>
<feature type="compositionally biased region" description="Polar residues" evidence="13">
    <location>
        <begin position="62"/>
        <end position="75"/>
    </location>
</feature>
<feature type="domain" description="ABC transporter" evidence="15">
    <location>
        <begin position="414"/>
        <end position="634"/>
    </location>
</feature>
<dbReference type="PROSITE" id="PS00211">
    <property type="entry name" value="ABC_TRANSPORTER_1"/>
    <property type="match status" value="2"/>
</dbReference>
<dbReference type="Proteomes" id="UP001516023">
    <property type="component" value="Unassembled WGS sequence"/>
</dbReference>
<dbReference type="Pfam" id="PF12848">
    <property type="entry name" value="ABC_tran_Xtn"/>
    <property type="match status" value="1"/>
</dbReference>
<sequence>MMVASLAKPASRAAIVFAFLFIADTLPMSSAFAPSAPLAIRPASNSNLFAKKKKGNTPRPNPNYSSGKKQPQQEKASVREARFDAATRQFMFTLVGLTKTLPDKSKDILKNIHLSFYPGAKIGVVGLNGSGKSTLLKIMAGIETEYDGIARPLPGASIGYLPQEPILEYETVQECIDAAVSSSRAILDKYNELSMSMADPNLSDEEMASAMSQLESIADKIEAENLWELDRTVERAMDSLRVPPGDAKTSVLSGGEKRRVSLCQLLLGSHDMLLLDEPTNHLDAESISWLETFLDKFQGTVVCITHDRYFLENVAKWILELDRGQGIPFEGNYSQWLEAKAKRLEEEKKNQSAAAKAVSLELEWIRSNPKAKGNKSKARLRRYDELLLAAAPQEMRTEGQIYIPPGPRLGDVVIDVQGVRKSFGERMLIDDLTFNLPKAGIVGVIGPNGAGKSTLIKMLMGKEQPDSGTIKIGETVSMVGVGQDRMEQLDDSKTVFEEISGNMDEVELGGQYVNSRAYVSWFGFKAAQQQQRVSNLSGGERNRVQLAKLLKSGANLIILDEPTNDLDVETLRSLEEALLNFAGCAMVVSHDRYFLDRIATHILAFEGDSKCFYFEGNYADYEENRLARLGETSIKRIKYAPLVNA</sequence>
<keyword evidence="9" id="KW-0810">Translation regulation</keyword>
<dbReference type="Gene3D" id="3.40.50.300">
    <property type="entry name" value="P-loop containing nucleotide triphosphate hydrolases"/>
    <property type="match status" value="2"/>
</dbReference>
<keyword evidence="12" id="KW-0175">Coiled coil</keyword>
<dbReference type="PANTHER" id="PTHR43858">
    <property type="entry name" value="ENERGY-DEPENDENT TRANSLATIONAL THROTTLE PROTEIN ETTA"/>
    <property type="match status" value="1"/>
</dbReference>
<dbReference type="FunFam" id="3.40.50.300:FF:000183">
    <property type="entry name" value="ABC transporter ATP-binding protein yjjK"/>
    <property type="match status" value="1"/>
</dbReference>
<dbReference type="InterPro" id="IPR003439">
    <property type="entry name" value="ABC_transporter-like_ATP-bd"/>
</dbReference>
<feature type="chain" id="PRO_5044816923" description="ABC transporter domain-containing protein" evidence="14">
    <location>
        <begin position="32"/>
        <end position="645"/>
    </location>
</feature>
<evidence type="ECO:0000256" key="8">
    <source>
        <dbReference type="ARBA" id="ARBA00022840"/>
    </source>
</evidence>
<evidence type="ECO:0000313" key="17">
    <source>
        <dbReference type="Proteomes" id="UP001516023"/>
    </source>
</evidence>
<dbReference type="Pfam" id="PF00005">
    <property type="entry name" value="ABC_tran"/>
    <property type="match status" value="2"/>
</dbReference>
<accession>A0ABD3QLM6</accession>
<dbReference type="NCBIfam" id="TIGR03719">
    <property type="entry name" value="ABC_ABC_ChvD"/>
    <property type="match status" value="1"/>
</dbReference>
<evidence type="ECO:0000256" key="9">
    <source>
        <dbReference type="ARBA" id="ARBA00022845"/>
    </source>
</evidence>
<keyword evidence="17" id="KW-1185">Reference proteome</keyword>
<evidence type="ECO:0000259" key="15">
    <source>
        <dbReference type="PROSITE" id="PS50893"/>
    </source>
</evidence>
<dbReference type="GO" id="GO:0006417">
    <property type="term" value="P:regulation of translation"/>
    <property type="evidence" value="ECO:0007669"/>
    <property type="project" value="UniProtKB-KW"/>
</dbReference>
<evidence type="ECO:0000256" key="14">
    <source>
        <dbReference type="SAM" id="SignalP"/>
    </source>
</evidence>
<name>A0ABD3QLM6_9STRA</name>
<keyword evidence="6" id="KW-0547">Nucleotide-binding</keyword>
<keyword evidence="10" id="KW-0694">RNA-binding</keyword>
<evidence type="ECO:0000256" key="12">
    <source>
        <dbReference type="SAM" id="Coils"/>
    </source>
</evidence>
<keyword evidence="14" id="KW-0732">Signal</keyword>
<evidence type="ECO:0000256" key="5">
    <source>
        <dbReference type="ARBA" id="ARBA00022737"/>
    </source>
</evidence>